<evidence type="ECO:0000313" key="3">
    <source>
        <dbReference type="Proteomes" id="UP000636960"/>
    </source>
</evidence>
<reference evidence="2" key="1">
    <citation type="submission" date="2021-01" db="EMBL/GenBank/DDBJ databases">
        <title>Whole genome shotgun sequence of Actinoplanes rishiriensis NBRC 108556.</title>
        <authorList>
            <person name="Komaki H."/>
            <person name="Tamura T."/>
        </authorList>
    </citation>
    <scope>NUCLEOTIDE SEQUENCE</scope>
    <source>
        <strain evidence="2">NBRC 108556</strain>
    </source>
</reference>
<feature type="compositionally biased region" description="Basic and acidic residues" evidence="1">
    <location>
        <begin position="99"/>
        <end position="115"/>
    </location>
</feature>
<protein>
    <submittedName>
        <fullName evidence="2">Uncharacterized protein</fullName>
    </submittedName>
</protein>
<evidence type="ECO:0000256" key="1">
    <source>
        <dbReference type="SAM" id="MobiDB-lite"/>
    </source>
</evidence>
<comment type="caution">
    <text evidence="2">The sequence shown here is derived from an EMBL/GenBank/DDBJ whole genome shotgun (WGS) entry which is preliminary data.</text>
</comment>
<dbReference type="Proteomes" id="UP000636960">
    <property type="component" value="Unassembled WGS sequence"/>
</dbReference>
<sequence>MTRSRVSRAIGTRVGALLSTRDTVLCETPDAAAMSRMVTGTRPVGTGVTTTGGTLGGSARAPGAEVGIDGSLTSSERRVCIRFHGWWETRVGWGRRRPERPAGTKEKDSPGRWVT</sequence>
<gene>
    <name evidence="2" type="ORF">Ari01nite_50890</name>
</gene>
<dbReference type="AlphaFoldDB" id="A0A919K2H4"/>
<evidence type="ECO:0000313" key="2">
    <source>
        <dbReference type="EMBL" id="GIE97624.1"/>
    </source>
</evidence>
<feature type="region of interest" description="Disordered" evidence="1">
    <location>
        <begin position="93"/>
        <end position="115"/>
    </location>
</feature>
<keyword evidence="3" id="KW-1185">Reference proteome</keyword>
<feature type="compositionally biased region" description="Low complexity" evidence="1">
    <location>
        <begin position="41"/>
        <end position="52"/>
    </location>
</feature>
<dbReference type="EMBL" id="BOMV01000057">
    <property type="protein sequence ID" value="GIE97624.1"/>
    <property type="molecule type" value="Genomic_DNA"/>
</dbReference>
<organism evidence="2 3">
    <name type="scientific">Paractinoplanes rishiriensis</name>
    <dbReference type="NCBI Taxonomy" id="1050105"/>
    <lineage>
        <taxon>Bacteria</taxon>
        <taxon>Bacillati</taxon>
        <taxon>Actinomycetota</taxon>
        <taxon>Actinomycetes</taxon>
        <taxon>Micromonosporales</taxon>
        <taxon>Micromonosporaceae</taxon>
        <taxon>Paractinoplanes</taxon>
    </lineage>
</organism>
<proteinExistence type="predicted"/>
<accession>A0A919K2H4</accession>
<name>A0A919K2H4_9ACTN</name>
<feature type="region of interest" description="Disordered" evidence="1">
    <location>
        <begin position="41"/>
        <end position="62"/>
    </location>
</feature>